<feature type="domain" description="Lcl C-terminal" evidence="1">
    <location>
        <begin position="31"/>
        <end position="139"/>
    </location>
</feature>
<evidence type="ECO:0000259" key="1">
    <source>
        <dbReference type="Pfam" id="PF07603"/>
    </source>
</evidence>
<name>N1WS80_9LEPT</name>
<keyword evidence="3" id="KW-1185">Reference proteome</keyword>
<gene>
    <name evidence="2" type="ORF">LEP1GSC060_0535</name>
</gene>
<evidence type="ECO:0000313" key="2">
    <source>
        <dbReference type="EMBL" id="EMY78703.1"/>
    </source>
</evidence>
<dbReference type="AlphaFoldDB" id="N1WS80"/>
<comment type="caution">
    <text evidence="2">The sequence shown here is derived from an EMBL/GenBank/DDBJ whole genome shotgun (WGS) entry which is preliminary data.</text>
</comment>
<protein>
    <submittedName>
        <fullName evidence="2">PF07603 family protein</fullName>
    </submittedName>
</protein>
<sequence>MRRNWKRRRIYQYSKSYIQRRQHCVYPSDYTSLDEVHGLTWKTCAQGRSGADCSGGAITAISWNDATAGLPGSCSELNTFNGGNGYAGKTNWRIPNVRELASLIHASNVPKIETLQFPNTNAAVTYLSNTTCATAPANAEYK</sequence>
<dbReference type="PANTHER" id="PTHR35812:SF1">
    <property type="entry name" value="LIPOPROTEIN"/>
    <property type="match status" value="1"/>
</dbReference>
<proteinExistence type="predicted"/>
<dbReference type="STRING" id="1218598.LEP1GSC060_0535"/>
<dbReference type="EMBL" id="AOHC02000019">
    <property type="protein sequence ID" value="EMY78703.1"/>
    <property type="molecule type" value="Genomic_DNA"/>
</dbReference>
<accession>N1WS80</accession>
<dbReference type="Pfam" id="PF07603">
    <property type="entry name" value="Lcl_C"/>
    <property type="match status" value="1"/>
</dbReference>
<evidence type="ECO:0000313" key="3">
    <source>
        <dbReference type="Proteomes" id="UP000012313"/>
    </source>
</evidence>
<reference evidence="2" key="1">
    <citation type="submission" date="2013-03" db="EMBL/GenBank/DDBJ databases">
        <authorList>
            <person name="Harkins D.M."/>
            <person name="Durkin A.S."/>
            <person name="Brinkac L.M."/>
            <person name="Haft D.H."/>
            <person name="Selengut J.D."/>
            <person name="Sanka R."/>
            <person name="DePew J."/>
            <person name="Purushe J."/>
            <person name="Hartskeerl R.A."/>
            <person name="Ahmed A."/>
            <person name="van der Linden H."/>
            <person name="Goris M.G.A."/>
            <person name="Vinetz J.M."/>
            <person name="Sutton G.G."/>
            <person name="Nierman W.C."/>
            <person name="Fouts D.E."/>
        </authorList>
    </citation>
    <scope>NUCLEOTIDE SEQUENCE [LARGE SCALE GENOMIC DNA]</scope>
    <source>
        <strain evidence="2">ICFT</strain>
    </source>
</reference>
<dbReference type="Proteomes" id="UP000012313">
    <property type="component" value="Unassembled WGS sequence"/>
</dbReference>
<organism evidence="2 3">
    <name type="scientific">Leptospira weilii serovar Ranarum str. ICFT</name>
    <dbReference type="NCBI Taxonomy" id="1218598"/>
    <lineage>
        <taxon>Bacteria</taxon>
        <taxon>Pseudomonadati</taxon>
        <taxon>Spirochaetota</taxon>
        <taxon>Spirochaetia</taxon>
        <taxon>Leptospirales</taxon>
        <taxon>Leptospiraceae</taxon>
        <taxon>Leptospira</taxon>
    </lineage>
</organism>
<dbReference type="PANTHER" id="PTHR35812">
    <property type="entry name" value="LIPOPROTEIN"/>
    <property type="match status" value="1"/>
</dbReference>
<dbReference type="InterPro" id="IPR011460">
    <property type="entry name" value="Lcl_C"/>
</dbReference>